<organism evidence="4 5">
    <name type="scientific">Steinernema glaseri</name>
    <dbReference type="NCBI Taxonomy" id="37863"/>
    <lineage>
        <taxon>Eukaryota</taxon>
        <taxon>Metazoa</taxon>
        <taxon>Ecdysozoa</taxon>
        <taxon>Nematoda</taxon>
        <taxon>Chromadorea</taxon>
        <taxon>Rhabditida</taxon>
        <taxon>Tylenchina</taxon>
        <taxon>Panagrolaimomorpha</taxon>
        <taxon>Strongyloidoidea</taxon>
        <taxon>Steinernematidae</taxon>
        <taxon>Steinernema</taxon>
    </lineage>
</organism>
<keyword evidence="1" id="KW-0175">Coiled coil</keyword>
<dbReference type="Proteomes" id="UP000095287">
    <property type="component" value="Unplaced"/>
</dbReference>
<dbReference type="CDD" id="cd14813">
    <property type="entry name" value="bZIP_BmCbz-like"/>
    <property type="match status" value="1"/>
</dbReference>
<reference evidence="5" key="1">
    <citation type="submission" date="2016-11" db="UniProtKB">
        <authorList>
            <consortium name="WormBaseParasite"/>
        </authorList>
    </citation>
    <scope>IDENTIFICATION</scope>
</reference>
<dbReference type="InterPro" id="IPR046347">
    <property type="entry name" value="bZIP_sf"/>
</dbReference>
<dbReference type="InterPro" id="IPR031106">
    <property type="entry name" value="C/EBP"/>
</dbReference>
<feature type="domain" description="BZIP" evidence="3">
    <location>
        <begin position="195"/>
        <end position="258"/>
    </location>
</feature>
<evidence type="ECO:0000313" key="4">
    <source>
        <dbReference type="Proteomes" id="UP000095287"/>
    </source>
</evidence>
<sequence>MDSPTLRTPEFPDCLFEDGPELLDFGFPSGPSFHFSDQRPYDSSYAPYASSSLCAPPACSLDLSLLDDFDEAALEGLEFNADSWVDFLEGGDADLDRLLEADQGDAPSQAVDLSPTSDSLDVSILNEFFDGFGHEQAAPQSEVAPSAFDFPPTQPPMYGAAEPSTAPTTQPSLPEAKKVPEKDVSPSSSDQRESPSHYREMRDKNNAASQKSRMKRKLKFEALKEEAVVLEKRNAELRQLSEELEKQLETYKTMMMRMISK</sequence>
<dbReference type="PANTHER" id="PTHR23334:SF72">
    <property type="entry name" value="PROTEIN MABIKI"/>
    <property type="match status" value="1"/>
</dbReference>
<dbReference type="InterPro" id="IPR004827">
    <property type="entry name" value="bZIP"/>
</dbReference>
<dbReference type="PROSITE" id="PS50217">
    <property type="entry name" value="BZIP"/>
    <property type="match status" value="1"/>
</dbReference>
<dbReference type="SUPFAM" id="SSF57959">
    <property type="entry name" value="Leucine zipper domain"/>
    <property type="match status" value="1"/>
</dbReference>
<evidence type="ECO:0000256" key="1">
    <source>
        <dbReference type="SAM" id="Coils"/>
    </source>
</evidence>
<accession>A0A1I7Z185</accession>
<dbReference type="GO" id="GO:0006351">
    <property type="term" value="P:DNA-templated transcription"/>
    <property type="evidence" value="ECO:0007669"/>
    <property type="project" value="InterPro"/>
</dbReference>
<feature type="region of interest" description="Disordered" evidence="2">
    <location>
        <begin position="140"/>
        <end position="215"/>
    </location>
</feature>
<dbReference type="WBParaSite" id="L893_g21578.t1">
    <property type="protein sequence ID" value="L893_g21578.t1"/>
    <property type="gene ID" value="L893_g21578"/>
</dbReference>
<dbReference type="GO" id="GO:0000981">
    <property type="term" value="F:DNA-binding transcription factor activity, RNA polymerase II-specific"/>
    <property type="evidence" value="ECO:0007669"/>
    <property type="project" value="TreeGrafter"/>
</dbReference>
<evidence type="ECO:0000256" key="2">
    <source>
        <dbReference type="SAM" id="MobiDB-lite"/>
    </source>
</evidence>
<name>A0A1I7Z185_9BILA</name>
<evidence type="ECO:0000259" key="3">
    <source>
        <dbReference type="PROSITE" id="PS50217"/>
    </source>
</evidence>
<dbReference type="PANTHER" id="PTHR23334">
    <property type="entry name" value="CCAAT/ENHANCER BINDING PROTEIN"/>
    <property type="match status" value="1"/>
</dbReference>
<dbReference type="GO" id="GO:0000978">
    <property type="term" value="F:RNA polymerase II cis-regulatory region sequence-specific DNA binding"/>
    <property type="evidence" value="ECO:0007669"/>
    <property type="project" value="TreeGrafter"/>
</dbReference>
<keyword evidence="4" id="KW-1185">Reference proteome</keyword>
<feature type="coiled-coil region" evidence="1">
    <location>
        <begin position="220"/>
        <end position="261"/>
    </location>
</feature>
<dbReference type="PROSITE" id="PS00036">
    <property type="entry name" value="BZIP_BASIC"/>
    <property type="match status" value="1"/>
</dbReference>
<proteinExistence type="predicted"/>
<dbReference type="Pfam" id="PF07716">
    <property type="entry name" value="bZIP_2"/>
    <property type="match status" value="1"/>
</dbReference>
<evidence type="ECO:0000313" key="5">
    <source>
        <dbReference type="WBParaSite" id="L893_g21578.t1"/>
    </source>
</evidence>
<feature type="compositionally biased region" description="Basic and acidic residues" evidence="2">
    <location>
        <begin position="175"/>
        <end position="205"/>
    </location>
</feature>
<dbReference type="Gene3D" id="1.20.5.170">
    <property type="match status" value="1"/>
</dbReference>
<protein>
    <submittedName>
        <fullName evidence="5">BZIP domain-containing protein</fullName>
    </submittedName>
</protein>
<dbReference type="SMART" id="SM00338">
    <property type="entry name" value="BRLZ"/>
    <property type="match status" value="1"/>
</dbReference>
<dbReference type="AlphaFoldDB" id="A0A1I7Z185"/>